<dbReference type="OrthoDB" id="6451308at2"/>
<dbReference type="RefSeq" id="WP_115164676.1">
    <property type="nucleotide sequence ID" value="NZ_UGUA01000002.1"/>
</dbReference>
<protein>
    <submittedName>
        <fullName evidence="1">Abi-like protein</fullName>
    </submittedName>
</protein>
<name>A0A379G7Y4_9GAMM</name>
<dbReference type="Proteomes" id="UP000255129">
    <property type="component" value="Unassembled WGS sequence"/>
</dbReference>
<proteinExistence type="predicted"/>
<organism evidence="1 2">
    <name type="scientific">Providencia rustigianii</name>
    <dbReference type="NCBI Taxonomy" id="158850"/>
    <lineage>
        <taxon>Bacteria</taxon>
        <taxon>Pseudomonadati</taxon>
        <taxon>Pseudomonadota</taxon>
        <taxon>Gammaproteobacteria</taxon>
        <taxon>Enterobacterales</taxon>
        <taxon>Morganellaceae</taxon>
        <taxon>Providencia</taxon>
    </lineage>
</organism>
<evidence type="ECO:0000313" key="2">
    <source>
        <dbReference type="Proteomes" id="UP000255129"/>
    </source>
</evidence>
<reference evidence="1 2" key="1">
    <citation type="submission" date="2018-06" db="EMBL/GenBank/DDBJ databases">
        <authorList>
            <consortium name="Pathogen Informatics"/>
            <person name="Doyle S."/>
        </authorList>
    </citation>
    <scope>NUCLEOTIDE SEQUENCE [LARGE SCALE GENOMIC DNA]</scope>
    <source>
        <strain evidence="1 2">NCTC12026</strain>
    </source>
</reference>
<accession>A0A379G7Y4</accession>
<dbReference type="EMBL" id="UGUA01000002">
    <property type="protein sequence ID" value="SUC36703.1"/>
    <property type="molecule type" value="Genomic_DNA"/>
</dbReference>
<evidence type="ECO:0000313" key="1">
    <source>
        <dbReference type="EMBL" id="SUC36703.1"/>
    </source>
</evidence>
<sequence>MAESQVAYIYGNNISAIKDSLSDKRFLAYLKKAGFNETYAFNLYLYNARISKAFLFPLHILEVSLRNRINEIFKINYGEDWANHSNFQSILTFESLSNLEVALCRASQNKTENVISELSFDFWSNLFRPEYDRYFWQKNMKFLISNHLVTRKVFQKIIKEINKFRNRIAHHEPIHYLNISELHSQLIEVIGWISQETGHWVKHHSTVNEILRTSPSIEGGVRPHFGERCDNDFILIHENSLLSEIPKKRFILVQNDFGLIESIIEYKDIFIFIMRLIDNDGKSIVIDLSQYTFKNVCEKLELKVNYHECGYEESLNKANLIFKKSKIEFIIVKKINEIIGVISKSHRRY</sequence>
<dbReference type="AlphaFoldDB" id="A0A379G7Y4"/>
<gene>
    <name evidence="1" type="ORF">NCTC12026_03142</name>
</gene>